<evidence type="ECO:0000313" key="10">
    <source>
        <dbReference type="EMBL" id="KAJ0969178.1"/>
    </source>
</evidence>
<feature type="compositionally biased region" description="Basic and acidic residues" evidence="6">
    <location>
        <begin position="1"/>
        <end position="19"/>
    </location>
</feature>
<keyword evidence="11" id="KW-1185">Reference proteome</keyword>
<feature type="domain" description="USP" evidence="8">
    <location>
        <begin position="271"/>
        <end position="1081"/>
    </location>
</feature>
<evidence type="ECO:0000256" key="7">
    <source>
        <dbReference type="SAM" id="Phobius"/>
    </source>
</evidence>
<dbReference type="Pfam" id="PF02148">
    <property type="entry name" value="zf-UBP"/>
    <property type="match status" value="1"/>
</dbReference>
<dbReference type="GO" id="GO:0016579">
    <property type="term" value="P:protein deubiquitination"/>
    <property type="evidence" value="ECO:0007669"/>
    <property type="project" value="InterPro"/>
</dbReference>
<evidence type="ECO:0000256" key="2">
    <source>
        <dbReference type="ARBA" id="ARBA00022723"/>
    </source>
</evidence>
<evidence type="ECO:0000259" key="9">
    <source>
        <dbReference type="PROSITE" id="PS50271"/>
    </source>
</evidence>
<dbReference type="SUPFAM" id="SSF57850">
    <property type="entry name" value="RING/U-box"/>
    <property type="match status" value="1"/>
</dbReference>
<keyword evidence="7" id="KW-0812">Transmembrane</keyword>
<evidence type="ECO:0000256" key="3">
    <source>
        <dbReference type="ARBA" id="ARBA00022771"/>
    </source>
</evidence>
<dbReference type="InterPro" id="IPR013083">
    <property type="entry name" value="Znf_RING/FYVE/PHD"/>
</dbReference>
<evidence type="ECO:0000256" key="4">
    <source>
        <dbReference type="ARBA" id="ARBA00022833"/>
    </source>
</evidence>
<dbReference type="EMBL" id="JAGGNH010000006">
    <property type="protein sequence ID" value="KAJ0969178.1"/>
    <property type="molecule type" value="Genomic_DNA"/>
</dbReference>
<dbReference type="PANTHER" id="PTHR21646">
    <property type="entry name" value="UBIQUITIN CARBOXYL-TERMINAL HYDROLASE"/>
    <property type="match status" value="1"/>
</dbReference>
<gene>
    <name evidence="10" type="ORF">J5N97_022055</name>
</gene>
<keyword evidence="4" id="KW-0862">Zinc</keyword>
<feature type="compositionally biased region" description="Basic residues" evidence="6">
    <location>
        <begin position="76"/>
        <end position="90"/>
    </location>
</feature>
<dbReference type="GO" id="GO:0008270">
    <property type="term" value="F:zinc ion binding"/>
    <property type="evidence" value="ECO:0007669"/>
    <property type="project" value="UniProtKB-KW"/>
</dbReference>
<feature type="region of interest" description="Disordered" evidence="6">
    <location>
        <begin position="1"/>
        <end position="41"/>
    </location>
</feature>
<feature type="transmembrane region" description="Helical" evidence="7">
    <location>
        <begin position="53"/>
        <end position="70"/>
    </location>
</feature>
<dbReference type="SUPFAM" id="SSF54001">
    <property type="entry name" value="Cysteine proteinases"/>
    <property type="match status" value="1"/>
</dbReference>
<organism evidence="10 11">
    <name type="scientific">Dioscorea zingiberensis</name>
    <dbReference type="NCBI Taxonomy" id="325984"/>
    <lineage>
        <taxon>Eukaryota</taxon>
        <taxon>Viridiplantae</taxon>
        <taxon>Streptophyta</taxon>
        <taxon>Embryophyta</taxon>
        <taxon>Tracheophyta</taxon>
        <taxon>Spermatophyta</taxon>
        <taxon>Magnoliopsida</taxon>
        <taxon>Liliopsida</taxon>
        <taxon>Dioscoreales</taxon>
        <taxon>Dioscoreaceae</taxon>
        <taxon>Dioscorea</taxon>
    </lineage>
</organism>
<accession>A0A9D5C9N5</accession>
<feature type="region of interest" description="Disordered" evidence="6">
    <location>
        <begin position="74"/>
        <end position="104"/>
    </location>
</feature>
<keyword evidence="7" id="KW-1133">Transmembrane helix</keyword>
<feature type="region of interest" description="Disordered" evidence="6">
    <location>
        <begin position="424"/>
        <end position="499"/>
    </location>
</feature>
<keyword evidence="3 5" id="KW-0863">Zinc-finger</keyword>
<evidence type="ECO:0000256" key="5">
    <source>
        <dbReference type="PROSITE-ProRule" id="PRU00502"/>
    </source>
</evidence>
<reference evidence="10" key="1">
    <citation type="submission" date="2021-03" db="EMBL/GenBank/DDBJ databases">
        <authorList>
            <person name="Li Z."/>
            <person name="Yang C."/>
        </authorList>
    </citation>
    <scope>NUCLEOTIDE SEQUENCE</scope>
    <source>
        <strain evidence="10">Dzin_1.0</strain>
        <tissue evidence="10">Leaf</tissue>
    </source>
</reference>
<comment type="similarity">
    <text evidence="1">Belongs to the peptidase C19 family.</text>
</comment>
<protein>
    <recommendedName>
        <fullName evidence="12">Ubiquitinyl hydrolase 1</fullName>
    </recommendedName>
</protein>
<dbReference type="PANTHER" id="PTHR21646:SF39">
    <property type="entry name" value="UBIQUITIN CARBOXYL-TERMINAL HYDROLASE 16"/>
    <property type="match status" value="1"/>
</dbReference>
<feature type="compositionally biased region" description="Basic and acidic residues" evidence="6">
    <location>
        <begin position="148"/>
        <end position="158"/>
    </location>
</feature>
<dbReference type="InterPro" id="IPR038765">
    <property type="entry name" value="Papain-like_cys_pep_sf"/>
</dbReference>
<dbReference type="Pfam" id="PF00443">
    <property type="entry name" value="UCH"/>
    <property type="match status" value="1"/>
</dbReference>
<dbReference type="Gene3D" id="3.90.70.10">
    <property type="entry name" value="Cysteine proteinases"/>
    <property type="match status" value="2"/>
</dbReference>
<evidence type="ECO:0000256" key="1">
    <source>
        <dbReference type="ARBA" id="ARBA00009085"/>
    </source>
</evidence>
<feature type="compositionally biased region" description="Low complexity" evidence="6">
    <location>
        <begin position="477"/>
        <end position="486"/>
    </location>
</feature>
<name>A0A9D5C9N5_9LILI</name>
<dbReference type="InterPro" id="IPR028889">
    <property type="entry name" value="USP"/>
</dbReference>
<dbReference type="PROSITE" id="PS00972">
    <property type="entry name" value="USP_1"/>
    <property type="match status" value="1"/>
</dbReference>
<dbReference type="InterPro" id="IPR001394">
    <property type="entry name" value="Peptidase_C19_UCH"/>
</dbReference>
<proteinExistence type="inferred from homology"/>
<dbReference type="AlphaFoldDB" id="A0A9D5C9N5"/>
<evidence type="ECO:0000256" key="6">
    <source>
        <dbReference type="SAM" id="MobiDB-lite"/>
    </source>
</evidence>
<evidence type="ECO:0000313" key="11">
    <source>
        <dbReference type="Proteomes" id="UP001085076"/>
    </source>
</evidence>
<dbReference type="GO" id="GO:0004843">
    <property type="term" value="F:cysteine-type deubiquitinase activity"/>
    <property type="evidence" value="ECO:0007669"/>
    <property type="project" value="InterPro"/>
</dbReference>
<dbReference type="Proteomes" id="UP001085076">
    <property type="component" value="Miscellaneous, Linkage group lg06"/>
</dbReference>
<dbReference type="InterPro" id="IPR001607">
    <property type="entry name" value="Znf_UBP"/>
</dbReference>
<keyword evidence="7" id="KW-0472">Membrane</keyword>
<dbReference type="Gene3D" id="3.30.40.10">
    <property type="entry name" value="Zinc/RING finger domain, C3HC4 (zinc finger)"/>
    <property type="match status" value="1"/>
</dbReference>
<comment type="caution">
    <text evidence="10">The sequence shown here is derived from an EMBL/GenBank/DDBJ whole genome shotgun (WGS) entry which is preliminary data.</text>
</comment>
<sequence>MEVKEGCSPKGEGKDKRALAEQGKTPKKDRRSLNLDPKPPVSCREISSSSSDFLWIFFGFFGLNFITLISDNQMGKKSKPKAGRNPRKTPARAPSDDGSVGVADGTAKAEEGCNHYSKDRSDLDRILLAIQSSLNVAAACEHCREEPVTKRGNKEKGKQSKKKGGAKNGKAKSESNFIWVCLDCNRFFCGGEVSVSVPYGHVRRHAKQDRHPWVVRLDDPSVSWCFMCDSSVQIELPEVLDAEAAKPEVEECSGSNSGQMENGVEKGFVVRGLANLGNTCFFNSVIQNLFAMNVLRDYFASLDRPLGPITMALKKLFLETSMMADSRGVLNPKALFGCICVKAPQFRGYQQQDSHELLRCLLDGLHMEEMSEKKFTDASDENDKGASISEASFVDTVFGGQLSSTVSCVECGHTSTVHEPFLDLSLPIPSKKPPPKKVPLPNHRSKVPMRDGNRSRRCREKAVSKGPPVSEQHKAESSSSLECSASGAPVPHQVPEPTYGGDSDFVWMDYIEPNTTADAADSVGQEGEIYLAQCSDGVNTCQNEVLAQCSSDSATEIYSEEVMVPSESCVDSSHADEIVPSSQQDSGVILLPYKEMEATAEETNKEASCSPKPENLICFDNPAKETSVQSASVAGYEQTEEFDGLGDLFNEPEVTSDLRTETGMDDDMEMTFGTGNSSESNQDEIDDTDSPVSVSSCLALFTKPEILSNEHAWHCEHCSEVLNGQKVVRNKCKRRAVASLAEPLKSQVNGAKVSNKRTSPSVEADCLDSSEFNVLGNGKVAFTSEDAVSHHERIEPDINVNVSTDYLVAGSDSLTSNFKKAENEKSLVLSDPVSDEQAQCPDVIMKDDGLNKSGLVSNYTSHQFAQEKAILYSTYQENGSCSINDSNCVKCDGQELAAVSSSSSEHTQTAMQSTCENEIFGEVNQIGKKSTQSMVEIHSEDGSRDDDAKHESEKVKRDATKRFLIHGCPHILTIHLKRFSQDARGRLSKLRGHVSFQEILDLRPYMDPRCDKTECSYRLIGVVEHSGSMSGGHYVAYVRGERGKGKALKSSGPTWFCASDALVREGNIQGEKHHVKIYSKVIKDERSDGASIVSSLQCLNAGVSLGNVELPWCLTQIGALVHSDFNLKRTLKGKSGFIGGIHCSAPSTNTSQELTHFVVKDYILIVENMLRTVERKDVCKDSHEGFQDGSS</sequence>
<reference evidence="10" key="2">
    <citation type="journal article" date="2022" name="Hortic Res">
        <title>The genome of Dioscorea zingiberensis sheds light on the biosynthesis, origin and evolution of the medicinally important diosgenin saponins.</title>
        <authorList>
            <person name="Li Y."/>
            <person name="Tan C."/>
            <person name="Li Z."/>
            <person name="Guo J."/>
            <person name="Li S."/>
            <person name="Chen X."/>
            <person name="Wang C."/>
            <person name="Dai X."/>
            <person name="Yang H."/>
            <person name="Song W."/>
            <person name="Hou L."/>
            <person name="Xu J."/>
            <person name="Tong Z."/>
            <person name="Xu A."/>
            <person name="Yuan X."/>
            <person name="Wang W."/>
            <person name="Yang Q."/>
            <person name="Chen L."/>
            <person name="Sun Z."/>
            <person name="Wang K."/>
            <person name="Pan B."/>
            <person name="Chen J."/>
            <person name="Bao Y."/>
            <person name="Liu F."/>
            <person name="Qi X."/>
            <person name="Gang D.R."/>
            <person name="Wen J."/>
            <person name="Li J."/>
        </authorList>
    </citation>
    <scope>NUCLEOTIDE SEQUENCE</scope>
    <source>
        <strain evidence="10">Dzin_1.0</strain>
    </source>
</reference>
<evidence type="ECO:0008006" key="12">
    <source>
        <dbReference type="Google" id="ProtNLM"/>
    </source>
</evidence>
<feature type="region of interest" description="Disordered" evidence="6">
    <location>
        <begin position="148"/>
        <end position="170"/>
    </location>
</feature>
<dbReference type="InterPro" id="IPR018200">
    <property type="entry name" value="USP_CS"/>
</dbReference>
<dbReference type="PROSITE" id="PS50235">
    <property type="entry name" value="USP_3"/>
    <property type="match status" value="1"/>
</dbReference>
<keyword evidence="2" id="KW-0479">Metal-binding</keyword>
<dbReference type="PROSITE" id="PS00973">
    <property type="entry name" value="USP_2"/>
    <property type="match status" value="1"/>
</dbReference>
<evidence type="ECO:0000259" key="8">
    <source>
        <dbReference type="PROSITE" id="PS50235"/>
    </source>
</evidence>
<dbReference type="InterPro" id="IPR050185">
    <property type="entry name" value="Ub_carboxyl-term_hydrolase"/>
</dbReference>
<dbReference type="PROSITE" id="PS50271">
    <property type="entry name" value="ZF_UBP"/>
    <property type="match status" value="1"/>
</dbReference>
<feature type="domain" description="UBP-type" evidence="9">
    <location>
        <begin position="138"/>
        <end position="251"/>
    </location>
</feature>
<dbReference type="OrthoDB" id="2020758at2759"/>